<keyword evidence="1" id="KW-0255">Endonuclease</keyword>
<dbReference type="GO" id="GO:0004519">
    <property type="term" value="F:endonuclease activity"/>
    <property type="evidence" value="ECO:0007669"/>
    <property type="project" value="UniProtKB-KW"/>
</dbReference>
<dbReference type="Pfam" id="PF09564">
    <property type="entry name" value="RE_NgoBV"/>
    <property type="match status" value="1"/>
</dbReference>
<accession>A0ABP3VNQ3</accession>
<sequence>MNSVEIKEIKELKYVTATEIKELLENQSIYSSIGTITMNLNNTSVVIKQNDIIGNALQEWLGQVLKDNDIYFKPAKGQTFPDFYLGEDSTKNLCEMKTFYKAPNFDVANFYAYIDSLTDKAYRLDSDYLIFKYHSDENGCIKIQNIWCKKVWEITGRANDFDLKCQRKKGQIVNIRPVTFYSEKSKLKPFANKEELLAALYKTHLSTTNQTRVSKDWLNKVIENYKSYSGIDLKDRVYALI</sequence>
<dbReference type="InterPro" id="IPR019064">
    <property type="entry name" value="Restrct_endonuc_II_NlaIV"/>
</dbReference>
<dbReference type="EMBL" id="BAAACI010000001">
    <property type="protein sequence ID" value="GAA0765132.1"/>
    <property type="molecule type" value="Genomic_DNA"/>
</dbReference>
<organism evidence="1 2">
    <name type="scientific">Clostridium subterminale</name>
    <dbReference type="NCBI Taxonomy" id="1550"/>
    <lineage>
        <taxon>Bacteria</taxon>
        <taxon>Bacillati</taxon>
        <taxon>Bacillota</taxon>
        <taxon>Clostridia</taxon>
        <taxon>Eubacteriales</taxon>
        <taxon>Clostridiaceae</taxon>
        <taxon>Clostridium</taxon>
    </lineage>
</organism>
<keyword evidence="1" id="KW-0378">Hydrolase</keyword>
<name>A0ABP3VNQ3_CLOSU</name>
<comment type="caution">
    <text evidence="1">The sequence shown here is derived from an EMBL/GenBank/DDBJ whole genome shotgun (WGS) entry which is preliminary data.</text>
</comment>
<reference evidence="2" key="1">
    <citation type="journal article" date="2019" name="Int. J. Syst. Evol. Microbiol.">
        <title>The Global Catalogue of Microorganisms (GCM) 10K type strain sequencing project: providing services to taxonomists for standard genome sequencing and annotation.</title>
        <authorList>
            <consortium name="The Broad Institute Genomics Platform"/>
            <consortium name="The Broad Institute Genome Sequencing Center for Infectious Disease"/>
            <person name="Wu L."/>
            <person name="Ma J."/>
        </authorList>
    </citation>
    <scope>NUCLEOTIDE SEQUENCE [LARGE SCALE GENOMIC DNA]</scope>
    <source>
        <strain evidence="2">JCM 1417</strain>
    </source>
</reference>
<protein>
    <submittedName>
        <fullName evidence="1">NgoBV family restriction endonuclease</fullName>
    </submittedName>
</protein>
<gene>
    <name evidence="1" type="ORF">GCM10008908_01200</name>
</gene>
<proteinExistence type="predicted"/>
<keyword evidence="2" id="KW-1185">Reference proteome</keyword>
<dbReference type="Proteomes" id="UP001501047">
    <property type="component" value="Unassembled WGS sequence"/>
</dbReference>
<evidence type="ECO:0000313" key="2">
    <source>
        <dbReference type="Proteomes" id="UP001501047"/>
    </source>
</evidence>
<dbReference type="RefSeq" id="WP_343822664.1">
    <property type="nucleotide sequence ID" value="NZ_BAAACI010000001.1"/>
</dbReference>
<evidence type="ECO:0000313" key="1">
    <source>
        <dbReference type="EMBL" id="GAA0765132.1"/>
    </source>
</evidence>
<keyword evidence="1" id="KW-0540">Nuclease</keyword>